<proteinExistence type="predicted"/>
<dbReference type="EMBL" id="RJUF01000041">
    <property type="protein sequence ID" value="MCP9763813.1"/>
    <property type="molecule type" value="Genomic_DNA"/>
</dbReference>
<evidence type="ECO:0000313" key="1">
    <source>
        <dbReference type="EMBL" id="MCP9763813.1"/>
    </source>
</evidence>
<reference evidence="1 2" key="1">
    <citation type="submission" date="2018-11" db="EMBL/GenBank/DDBJ databases">
        <title>Novel bacteria species description.</title>
        <authorList>
            <person name="Han J.-H."/>
        </authorList>
    </citation>
    <scope>NUCLEOTIDE SEQUENCE [LARGE SCALE GENOMIC DNA]</scope>
    <source>
        <strain evidence="1 2">KCTC23259</strain>
    </source>
</reference>
<comment type="caution">
    <text evidence="1">The sequence shown here is derived from an EMBL/GenBank/DDBJ whole genome shotgun (WGS) entry which is preliminary data.</text>
</comment>
<gene>
    <name evidence="1" type="ORF">EGI31_12695</name>
</gene>
<evidence type="ECO:0000313" key="2">
    <source>
        <dbReference type="Proteomes" id="UP001204144"/>
    </source>
</evidence>
<sequence>MFTEDWVQRDNLGQVMAVSIVDDGMVGADDLPVDLNDVLNVCFPPGSAFFDFKTGGGAHGGVWQNDVRVLVPRVSTTLLEWMAVNAERRWVVFVKDANDVKYRIGGQTDGAVLSMDGSMGTTNGYVMNFGHGGGKPVVGVYDGVTLLPEVDDPVYYVNGVWGPLRQQNVAVTGLTDGGLVTHSLNTMKLEVLWYDADKRPVRNIEWQPVSLTQIQAWLPMPDGGSAEFTGEAFFMQRG</sequence>
<dbReference type="AlphaFoldDB" id="A0AAE3H2Q1"/>
<keyword evidence="2" id="KW-1185">Reference proteome</keyword>
<organism evidence="1 2">
    <name type="scientific">Lacihabitans soyangensis</name>
    <dbReference type="NCBI Taxonomy" id="869394"/>
    <lineage>
        <taxon>Bacteria</taxon>
        <taxon>Pseudomonadati</taxon>
        <taxon>Bacteroidota</taxon>
        <taxon>Cytophagia</taxon>
        <taxon>Cytophagales</taxon>
        <taxon>Leadbetterellaceae</taxon>
        <taxon>Lacihabitans</taxon>
    </lineage>
</organism>
<accession>A0AAE3H2Q1</accession>
<dbReference type="RefSeq" id="WP_255037581.1">
    <property type="nucleotide sequence ID" value="NZ_RJUF01000041.1"/>
</dbReference>
<dbReference type="Proteomes" id="UP001204144">
    <property type="component" value="Unassembled WGS sequence"/>
</dbReference>
<protein>
    <submittedName>
        <fullName evidence="1">Uncharacterized protein</fullName>
    </submittedName>
</protein>
<name>A0AAE3H2Q1_9BACT</name>